<feature type="compositionally biased region" description="Low complexity" evidence="1">
    <location>
        <begin position="1221"/>
        <end position="1267"/>
    </location>
</feature>
<name>A0ABN9U852_9DINO</name>
<sequence>MDPIDPSKLIRWGRGEARSPDGKIYGNAVDNDWYCERTYMQKFGHLFTSRIEFKRKLEGDKVMLDGFMKHRNDFIDSGRGTGKCRFPRSSAGSGNPVKVSRKTTAKTELKAPNDKFYTEKHYKETFGWPIQKANGHRRVKFGPHKGIAVPGDQVMDQPWEIINTYGKGLEMEDGGAEVVTDGEDEDGPGGETKFEELVDQHLEQYSEMVKGKTHGEMMAMVQADGAAELSTPAKATRYSSKLLSEWCASSASDTFWNADAATAQFRSLNRYIGILKNEIDTAEFENAESATTDQLSMSRLQIIEASMKIFSKKRSPALLQEFKPFDAFVQRFAERAKGGAPRDPEKCSSDFFENYRLGLELEYSFGACPISIQRVSSMVLARADVDEMRAKILEGMVAALVRPGFQTASVAKRIADQCEAFLESAPEVLRPEISAVVCIARATPGQELEQVMSEMNAAATDARALQQAFGRHKHPHGQAILDQAAAELKEWKNSAEKWGDIKVEWERLATVVNGGRSEAIGADSVKDGIVKINSWAESVTDSTWSVMGAAAGDDRWVAQTAFLKHTDFVIAETSLLLNTWAKATLSRTETSGLKGSLVKAACRPELMGSASAKLKELAEIQLNYNLIDRRSVGEGPDSLARIAERRSALLLLSRWFGSSDLLAKVGASSADLQECDAKKFIELDTLDASADPALVAIRANADIAACLEKVRPDARRKVMAQSARPLAALDEGHGAICKMIHVIAKVERLELSGEIAGEFEKVTADVASVAAAYDDAAFAELDSQMVRCAAGPERSRAQLKQLLGQWAMKLASLIDVSRRKEVVRANGMKDFASAFEGAFVRATALRTFLNANRNKMASDFEVVCVGLPTEEGVSVVDALELYGSDVLEKARSVAEAEAMDVVRGVSKLHPDKDVLLSPAVLRSADLKASIATNPHHGEIAPAVMAALAARDALAKLPTKIIQAQSERELNSRVNVAKVAIGLEYCLRVLSEVAALETQEKKAARVAAALERMSKKGVKVPTYMKSHLDALACEGGASDAVLAPQHQGQSRPRLQRAARELRAREELPYQRRLFVLECGRFSWYDPSQDPSSNCCKGSLDFVFNPSVVEEDPGAPDSFSIRPVNGLWVVGGFTGAHSGRVLEFRCCDPNLPRARWLEALKAHAEFGLRSHEAMLPLAEALGRHGPLRSPLLGEATEPSALAAPTVTVTQAVPTVTVTQAAGLPEERAAAAAPPAAAGEEAEPEAAPAGLAAEGAKPEAAAAAGAAAGAEPEDMPVVSAQS</sequence>
<evidence type="ECO:0000313" key="3">
    <source>
        <dbReference type="Proteomes" id="UP001189429"/>
    </source>
</evidence>
<organism evidence="2 3">
    <name type="scientific">Prorocentrum cordatum</name>
    <dbReference type="NCBI Taxonomy" id="2364126"/>
    <lineage>
        <taxon>Eukaryota</taxon>
        <taxon>Sar</taxon>
        <taxon>Alveolata</taxon>
        <taxon>Dinophyceae</taxon>
        <taxon>Prorocentrales</taxon>
        <taxon>Prorocentraceae</taxon>
        <taxon>Prorocentrum</taxon>
    </lineage>
</organism>
<evidence type="ECO:0000256" key="1">
    <source>
        <dbReference type="SAM" id="MobiDB-lite"/>
    </source>
</evidence>
<protein>
    <submittedName>
        <fullName evidence="2">Uncharacterized protein</fullName>
    </submittedName>
</protein>
<dbReference type="CDD" id="cd00821">
    <property type="entry name" value="PH"/>
    <property type="match status" value="1"/>
</dbReference>
<proteinExistence type="predicted"/>
<reference evidence="2" key="1">
    <citation type="submission" date="2023-10" db="EMBL/GenBank/DDBJ databases">
        <authorList>
            <person name="Chen Y."/>
            <person name="Shah S."/>
            <person name="Dougan E. K."/>
            <person name="Thang M."/>
            <person name="Chan C."/>
        </authorList>
    </citation>
    <scope>NUCLEOTIDE SEQUENCE [LARGE SCALE GENOMIC DNA]</scope>
</reference>
<dbReference type="Proteomes" id="UP001189429">
    <property type="component" value="Unassembled WGS sequence"/>
</dbReference>
<feature type="region of interest" description="Disordered" evidence="1">
    <location>
        <begin position="85"/>
        <end position="104"/>
    </location>
</feature>
<accession>A0ABN9U852</accession>
<keyword evidence="3" id="KW-1185">Reference proteome</keyword>
<evidence type="ECO:0000313" key="2">
    <source>
        <dbReference type="EMBL" id="CAK0855350.1"/>
    </source>
</evidence>
<gene>
    <name evidence="2" type="ORF">PCOR1329_LOCUS46124</name>
</gene>
<feature type="region of interest" description="Disordered" evidence="1">
    <location>
        <begin position="1221"/>
        <end position="1279"/>
    </location>
</feature>
<dbReference type="EMBL" id="CAUYUJ010015546">
    <property type="protein sequence ID" value="CAK0855350.1"/>
    <property type="molecule type" value="Genomic_DNA"/>
</dbReference>
<comment type="caution">
    <text evidence="2">The sequence shown here is derived from an EMBL/GenBank/DDBJ whole genome shotgun (WGS) entry which is preliminary data.</text>
</comment>